<comment type="caution">
    <text evidence="2">The sequence shown here is derived from an EMBL/GenBank/DDBJ whole genome shotgun (WGS) entry which is preliminary data.</text>
</comment>
<dbReference type="PANTHER" id="PTHR43155:SF2">
    <property type="entry name" value="CYCLIC DI-GMP PHOSPHODIESTERASE PA4108"/>
    <property type="match status" value="1"/>
</dbReference>
<dbReference type="Pfam" id="PF13487">
    <property type="entry name" value="HD_5"/>
    <property type="match status" value="1"/>
</dbReference>
<gene>
    <name evidence="2" type="ORF">QTA56_16145</name>
</gene>
<organism evidence="2 3">
    <name type="scientific">Acinetobacter thutiue</name>
    <dbReference type="NCBI Taxonomy" id="2998078"/>
    <lineage>
        <taxon>Bacteria</taxon>
        <taxon>Pseudomonadati</taxon>
        <taxon>Pseudomonadota</taxon>
        <taxon>Gammaproteobacteria</taxon>
        <taxon>Moraxellales</taxon>
        <taxon>Moraxellaceae</taxon>
        <taxon>Acinetobacter</taxon>
    </lineage>
</organism>
<accession>A0ABT7WSU9</accession>
<evidence type="ECO:0000313" key="3">
    <source>
        <dbReference type="Proteomes" id="UP001168524"/>
    </source>
</evidence>
<dbReference type="Gene3D" id="3.30.450.40">
    <property type="match status" value="1"/>
</dbReference>
<dbReference type="SUPFAM" id="SSF109604">
    <property type="entry name" value="HD-domain/PDEase-like"/>
    <property type="match status" value="2"/>
</dbReference>
<dbReference type="InterPro" id="IPR003607">
    <property type="entry name" value="HD/PDEase_dom"/>
</dbReference>
<dbReference type="InterPro" id="IPR006674">
    <property type="entry name" value="HD_domain"/>
</dbReference>
<evidence type="ECO:0000259" key="1">
    <source>
        <dbReference type="PROSITE" id="PS51832"/>
    </source>
</evidence>
<dbReference type="InterPro" id="IPR029151">
    <property type="entry name" value="Sensor-like_sf"/>
</dbReference>
<feature type="domain" description="HD-GYP" evidence="1">
    <location>
        <begin position="726"/>
        <end position="925"/>
    </location>
</feature>
<dbReference type="RefSeq" id="WP_267982009.1">
    <property type="nucleotide sequence ID" value="NZ_JAPQKF010000010.1"/>
</dbReference>
<dbReference type="PROSITE" id="PS51832">
    <property type="entry name" value="HD_GYP"/>
    <property type="match status" value="1"/>
</dbReference>
<dbReference type="Pfam" id="PF01966">
    <property type="entry name" value="HD"/>
    <property type="match status" value="1"/>
</dbReference>
<dbReference type="Gene3D" id="1.10.3210.10">
    <property type="entry name" value="Hypothetical protein af1432"/>
    <property type="match status" value="2"/>
</dbReference>
<dbReference type="Gene3D" id="3.30.450.20">
    <property type="entry name" value="PAS domain"/>
    <property type="match status" value="1"/>
</dbReference>
<dbReference type="InterPro" id="IPR037522">
    <property type="entry name" value="HD_GYP_dom"/>
</dbReference>
<name>A0ABT7WSU9_9GAMM</name>
<sequence>MQRLQHKWRIRMVMTMMMIIAITLTSVTFTTVNWFEAKTLLLDAATSKAEMTSQVTEQKVQQIIDPAEALLRVLAFDPVVEASTLPQRLQRLEAFTTNLYANPLLTSVYIGYDNGDYFLVSPLTNAILRQSYHAPEQAKYVVRALLGQAGEKRTHQLLFYDQHLNLIEQRTDPDYVYDPRQRPWYNNALATTDVAISKPYIYADTPLMGVTLSMRSSNPHAIVAMDLPLNGIKDALQQLSITPHSQIALVDSQGEVIGVNTGSAIDQVTSTTPAPALQHLENTALLQLWQLPSQTQVMAYQADDQQWLGRKIELAQYRELGLQLLVAIPSQELLKDLPVYRRQMIGIAIVLGMLLLALGAWLGHRIGQIIEQHIRRVRQMSHFDFSRPSPEFSLLYEAYQLTDVTDDVSRTMEALLKISQVLQAEPQIDTMLNKVLRLFVEAARCDSGAVYLFQSKDNSWQKNAAYGRQDQVDIVAAQLGNIENQQPNRHALCQAFAIRGRDGHILGYVILEHKGDHEHTSQNFLIFSERLTGMLAIPIETRQLIESQKALLEAFILVLADAIDTKSAHTGGHCRRVPKLAMMIVDHLSAETQGQYADFHCNADDREAFRLAAWLHDCGKITTPEHIIDKATKLETLYNRIHEIRTRFEVLYRDAEIACLKAQLTGTEQACAEAQRDAQYAQLQDDFAFIAKCNIGGEFLSDETILRLEQIGQRTWLRHFDNRLGLSLLEQSLYHHPAPPLPVQERLLADKPEHIVAWDENYKPHVERDDPLNMHGFDMQLPHYQRNTGEIYNLSIRRGTLTSEDRFAINNHIVQTLIMLTKLPWPKHLQRIPDLATNHHERMDGQGYPRRLQAAQMSVEERVLALADVFEALTAADRPYKSAKTISESLMIMAKMCQENHLDCTLFIYFVQSRLWLDYAQQFIPPHQVDEVDIDAVVRTAKANHA</sequence>
<dbReference type="InterPro" id="IPR029016">
    <property type="entry name" value="GAF-like_dom_sf"/>
</dbReference>
<evidence type="ECO:0000313" key="2">
    <source>
        <dbReference type="EMBL" id="MDN0015752.1"/>
    </source>
</evidence>
<proteinExistence type="predicted"/>
<keyword evidence="3" id="KW-1185">Reference proteome</keyword>
<dbReference type="PANTHER" id="PTHR43155">
    <property type="entry name" value="CYCLIC DI-GMP PHOSPHODIESTERASE PA4108-RELATED"/>
    <property type="match status" value="1"/>
</dbReference>
<reference evidence="2" key="1">
    <citation type="submission" date="2023-06" db="EMBL/GenBank/DDBJ databases">
        <title>Two novel species of Acinetobacter isolated from motorbike repairing workshop in Vietnam.</title>
        <authorList>
            <person name="Le N.T.T."/>
        </authorList>
    </citation>
    <scope>NUCLEOTIDE SEQUENCE</scope>
    <source>
        <strain evidence="2">VNH17</strain>
    </source>
</reference>
<dbReference type="CDD" id="cd00077">
    <property type="entry name" value="HDc"/>
    <property type="match status" value="2"/>
</dbReference>
<dbReference type="EMBL" id="JAUDZE010000010">
    <property type="protein sequence ID" value="MDN0015752.1"/>
    <property type="molecule type" value="Genomic_DNA"/>
</dbReference>
<dbReference type="Proteomes" id="UP001168524">
    <property type="component" value="Unassembled WGS sequence"/>
</dbReference>
<dbReference type="SUPFAM" id="SSF55781">
    <property type="entry name" value="GAF domain-like"/>
    <property type="match status" value="1"/>
</dbReference>
<dbReference type="SUPFAM" id="SSF103190">
    <property type="entry name" value="Sensory domain-like"/>
    <property type="match status" value="1"/>
</dbReference>
<dbReference type="SMART" id="SM00471">
    <property type="entry name" value="HDc"/>
    <property type="match status" value="1"/>
</dbReference>
<protein>
    <submittedName>
        <fullName evidence="2">HD domain-containing phosphohydrolase</fullName>
    </submittedName>
</protein>